<keyword evidence="3" id="KW-1185">Reference proteome</keyword>
<accession>A0A545UJK7</accession>
<dbReference type="PANTHER" id="PTHR28208">
    <property type="entry name" value="PHOSPHATIDATE PHOSPHATASE APP1"/>
    <property type="match status" value="1"/>
</dbReference>
<dbReference type="InterPro" id="IPR019236">
    <property type="entry name" value="APP1_cat"/>
</dbReference>
<organism evidence="2 3">
    <name type="scientific">Aliikangiella coralliicola</name>
    <dbReference type="NCBI Taxonomy" id="2592383"/>
    <lineage>
        <taxon>Bacteria</taxon>
        <taxon>Pseudomonadati</taxon>
        <taxon>Pseudomonadota</taxon>
        <taxon>Gammaproteobacteria</taxon>
        <taxon>Oceanospirillales</taxon>
        <taxon>Pleioneaceae</taxon>
        <taxon>Aliikangiella</taxon>
    </lineage>
</organism>
<dbReference type="EMBL" id="VIKS01000001">
    <property type="protein sequence ID" value="TQV89640.1"/>
    <property type="molecule type" value="Genomic_DNA"/>
</dbReference>
<dbReference type="AlphaFoldDB" id="A0A545UJK7"/>
<feature type="domain" description="Phosphatidate phosphatase APP1 catalytic" evidence="1">
    <location>
        <begin position="189"/>
        <end position="348"/>
    </location>
</feature>
<evidence type="ECO:0000259" key="1">
    <source>
        <dbReference type="Pfam" id="PF09949"/>
    </source>
</evidence>
<dbReference type="OrthoDB" id="9789875at2"/>
<dbReference type="Proteomes" id="UP000315439">
    <property type="component" value="Unassembled WGS sequence"/>
</dbReference>
<dbReference type="RefSeq" id="WP_142891704.1">
    <property type="nucleotide sequence ID" value="NZ_ML660160.1"/>
</dbReference>
<proteinExistence type="predicted"/>
<gene>
    <name evidence="2" type="ORF">FLL46_01795</name>
</gene>
<dbReference type="Pfam" id="PF09949">
    <property type="entry name" value="APP1_cat"/>
    <property type="match status" value="1"/>
</dbReference>
<sequence>MIRLFLISLILIFAWVPLKCLAEEDSTASEQAEKRVTFYTTYGYQSNERWKIPVRLWVSEDLDFFRKLTLKTARKIIQHKAKLEDLTEQQKRLFKSRARDFLRDSESGEVIKIQFDNDPDKQVFVIESITNEPETDFNGTITGLLELPYKKANQLSKAQNSQNGWLSFHAVSSDHFGVGRVRLVEPEGVSVISDIDDTVKVTQIPLGNPVVLHNTFFKPFKAAKGMANKYRSFDETTAFHYVSGAPWQLYGPIEDFLFSDKEGFPHGSFHMKNVRTNLFESETYQDIGKLIAGGATQRQKLEQISQIIAHFPQRKFILIGDSGEHDPEIFAEIKQLYPKQVKEIRIRDVVNDQRCNSKRLQGMVVIPTEEKSNSCSQMLK</sequence>
<dbReference type="InterPro" id="IPR052935">
    <property type="entry name" value="Mg2+_PAP"/>
</dbReference>
<dbReference type="PANTHER" id="PTHR28208:SF1">
    <property type="entry name" value="FILAMENT ORGANIZATION PROTEIN APP1-LIKE, PUTATIVE (AFU_ORTHOLOGUE AFUA_1G06650)-RELATED"/>
    <property type="match status" value="1"/>
</dbReference>
<evidence type="ECO:0000313" key="2">
    <source>
        <dbReference type="EMBL" id="TQV89640.1"/>
    </source>
</evidence>
<protein>
    <submittedName>
        <fullName evidence="2">DUF2183 domain-containing protein</fullName>
    </submittedName>
</protein>
<comment type="caution">
    <text evidence="2">The sequence shown here is derived from an EMBL/GenBank/DDBJ whole genome shotgun (WGS) entry which is preliminary data.</text>
</comment>
<reference evidence="2 3" key="1">
    <citation type="submission" date="2019-07" db="EMBL/GenBank/DDBJ databases">
        <title>Draft genome for Aliikangiella sp. M105.</title>
        <authorList>
            <person name="Wang G."/>
        </authorList>
    </citation>
    <scope>NUCLEOTIDE SEQUENCE [LARGE SCALE GENOMIC DNA]</scope>
    <source>
        <strain evidence="2 3">M105</strain>
    </source>
</reference>
<dbReference type="GO" id="GO:0008195">
    <property type="term" value="F:phosphatidate phosphatase activity"/>
    <property type="evidence" value="ECO:0007669"/>
    <property type="project" value="InterPro"/>
</dbReference>
<name>A0A545UJK7_9GAMM</name>
<evidence type="ECO:0000313" key="3">
    <source>
        <dbReference type="Proteomes" id="UP000315439"/>
    </source>
</evidence>